<evidence type="ECO:0000313" key="3">
    <source>
        <dbReference type="Proteomes" id="UP001501752"/>
    </source>
</evidence>
<comment type="caution">
    <text evidence="2">The sequence shown here is derived from an EMBL/GenBank/DDBJ whole genome shotgun (WGS) entry which is preliminary data.</text>
</comment>
<evidence type="ECO:0000256" key="1">
    <source>
        <dbReference type="SAM" id="Phobius"/>
    </source>
</evidence>
<dbReference type="Proteomes" id="UP001501752">
    <property type="component" value="Unassembled WGS sequence"/>
</dbReference>
<keyword evidence="1" id="KW-1133">Transmembrane helix</keyword>
<dbReference type="RefSeq" id="WP_345694687.1">
    <property type="nucleotide sequence ID" value="NZ_BAABIS010000001.1"/>
</dbReference>
<keyword evidence="1" id="KW-0812">Transmembrane</keyword>
<dbReference type="EMBL" id="BAABIS010000001">
    <property type="protein sequence ID" value="GAA4830426.1"/>
    <property type="molecule type" value="Genomic_DNA"/>
</dbReference>
<protein>
    <recommendedName>
        <fullName evidence="4">DUF3592 domain-containing protein</fullName>
    </recommendedName>
</protein>
<keyword evidence="3" id="KW-1185">Reference proteome</keyword>
<name>A0ABP9D9A6_9ACTN</name>
<accession>A0ABP9D9A6</accession>
<evidence type="ECO:0000313" key="2">
    <source>
        <dbReference type="EMBL" id="GAA4830426.1"/>
    </source>
</evidence>
<keyword evidence="1" id="KW-0472">Membrane</keyword>
<evidence type="ECO:0008006" key="4">
    <source>
        <dbReference type="Google" id="ProtNLM"/>
    </source>
</evidence>
<proteinExistence type="predicted"/>
<gene>
    <name evidence="2" type="ORF">GCM10023235_00490</name>
</gene>
<feature type="transmembrane region" description="Helical" evidence="1">
    <location>
        <begin position="40"/>
        <end position="65"/>
    </location>
</feature>
<organism evidence="2 3">
    <name type="scientific">Kitasatospora terrestris</name>
    <dbReference type="NCBI Taxonomy" id="258051"/>
    <lineage>
        <taxon>Bacteria</taxon>
        <taxon>Bacillati</taxon>
        <taxon>Actinomycetota</taxon>
        <taxon>Actinomycetes</taxon>
        <taxon>Kitasatosporales</taxon>
        <taxon>Streptomycetaceae</taxon>
        <taxon>Kitasatospora</taxon>
    </lineage>
</organism>
<reference evidence="3" key="1">
    <citation type="journal article" date="2019" name="Int. J. Syst. Evol. Microbiol.">
        <title>The Global Catalogue of Microorganisms (GCM) 10K type strain sequencing project: providing services to taxonomists for standard genome sequencing and annotation.</title>
        <authorList>
            <consortium name="The Broad Institute Genomics Platform"/>
            <consortium name="The Broad Institute Genome Sequencing Center for Infectious Disease"/>
            <person name="Wu L."/>
            <person name="Ma J."/>
        </authorList>
    </citation>
    <scope>NUCLEOTIDE SEQUENCE [LARGE SCALE GENOMIC DNA]</scope>
    <source>
        <strain evidence="3">JCM 13006</strain>
    </source>
</reference>
<sequence>MDASGYYYTYWDRAAHPQREARVDLTRPEYYGALKSQLRVFSAVPALFFAAGSFLVLGSASVAAARAGRAAGGRSGAATQPGRF</sequence>